<dbReference type="InterPro" id="IPR019662">
    <property type="entry name" value="DUF2516"/>
</dbReference>
<comment type="caution">
    <text evidence="2">The sequence shown here is derived from an EMBL/GenBank/DDBJ whole genome shotgun (WGS) entry which is preliminary data.</text>
</comment>
<feature type="transmembrane region" description="Helical" evidence="1">
    <location>
        <begin position="6"/>
        <end position="29"/>
    </location>
</feature>
<keyword evidence="1" id="KW-0472">Membrane</keyword>
<dbReference type="Pfam" id="PF10724">
    <property type="entry name" value="DUF2516"/>
    <property type="match status" value="1"/>
</dbReference>
<evidence type="ECO:0000313" key="2">
    <source>
        <dbReference type="EMBL" id="GAA2011984.1"/>
    </source>
</evidence>
<evidence type="ECO:0008006" key="4">
    <source>
        <dbReference type="Google" id="ProtNLM"/>
    </source>
</evidence>
<protein>
    <recommendedName>
        <fullName evidence="4">DUF2516 family protein</fullName>
    </recommendedName>
</protein>
<proteinExistence type="predicted"/>
<dbReference type="RefSeq" id="WP_344310057.1">
    <property type="nucleotide sequence ID" value="NZ_BAAANO010000024.1"/>
</dbReference>
<keyword evidence="1" id="KW-0812">Transmembrane</keyword>
<organism evidence="2 3">
    <name type="scientific">Brevibacterium samyangense</name>
    <dbReference type="NCBI Taxonomy" id="366888"/>
    <lineage>
        <taxon>Bacteria</taxon>
        <taxon>Bacillati</taxon>
        <taxon>Actinomycetota</taxon>
        <taxon>Actinomycetes</taxon>
        <taxon>Micrococcales</taxon>
        <taxon>Brevibacteriaceae</taxon>
        <taxon>Brevibacterium</taxon>
    </lineage>
</organism>
<name>A0ABP5F131_9MICO</name>
<reference evidence="3" key="1">
    <citation type="journal article" date="2019" name="Int. J. Syst. Evol. Microbiol.">
        <title>The Global Catalogue of Microorganisms (GCM) 10K type strain sequencing project: providing services to taxonomists for standard genome sequencing and annotation.</title>
        <authorList>
            <consortium name="The Broad Institute Genomics Platform"/>
            <consortium name="The Broad Institute Genome Sequencing Center for Infectious Disease"/>
            <person name="Wu L."/>
            <person name="Ma J."/>
        </authorList>
    </citation>
    <scope>NUCLEOTIDE SEQUENCE [LARGE SCALE GENOMIC DNA]</scope>
    <source>
        <strain evidence="3">JCM 14546</strain>
    </source>
</reference>
<keyword evidence="3" id="KW-1185">Reference proteome</keyword>
<accession>A0ABP5F131</accession>
<feature type="transmembrane region" description="Helical" evidence="1">
    <location>
        <begin position="74"/>
        <end position="94"/>
    </location>
</feature>
<evidence type="ECO:0000313" key="3">
    <source>
        <dbReference type="Proteomes" id="UP001500755"/>
    </source>
</evidence>
<dbReference type="EMBL" id="BAAANO010000024">
    <property type="protein sequence ID" value="GAA2011984.1"/>
    <property type="molecule type" value="Genomic_DNA"/>
</dbReference>
<sequence length="104" mass="11353">MMSTLASVQSLVLTVLMIAIFVFSVVAFIDSLRYSGEVYRAADKKSKGLWCGILGAAALVSFVGMPPMNAMPMFLSLLAVVAAAVYFVDVRKALRSVDPRYRNR</sequence>
<gene>
    <name evidence="2" type="ORF">GCM10009755_24260</name>
</gene>
<dbReference type="Proteomes" id="UP001500755">
    <property type="component" value="Unassembled WGS sequence"/>
</dbReference>
<feature type="transmembrane region" description="Helical" evidence="1">
    <location>
        <begin position="49"/>
        <end position="68"/>
    </location>
</feature>
<evidence type="ECO:0000256" key="1">
    <source>
        <dbReference type="SAM" id="Phobius"/>
    </source>
</evidence>
<keyword evidence="1" id="KW-1133">Transmembrane helix</keyword>